<proteinExistence type="predicted"/>
<keyword evidence="4" id="KW-0808">Transferase</keyword>
<dbReference type="InterPro" id="IPR003018">
    <property type="entry name" value="GAF"/>
</dbReference>
<dbReference type="Pfam" id="PF00512">
    <property type="entry name" value="HisKA"/>
    <property type="match status" value="1"/>
</dbReference>
<dbReference type="InterPro" id="IPR011006">
    <property type="entry name" value="CheY-like_superfamily"/>
</dbReference>
<protein>
    <recommendedName>
        <fullName evidence="2">histidine kinase</fullName>
        <ecNumber evidence="2">2.7.13.3</ecNumber>
    </recommendedName>
</protein>
<feature type="domain" description="Response regulatory" evidence="8">
    <location>
        <begin position="481"/>
        <end position="597"/>
    </location>
</feature>
<dbReference type="Pfam" id="PF02518">
    <property type="entry name" value="HATPase_c"/>
    <property type="match status" value="1"/>
</dbReference>
<dbReference type="InterPro" id="IPR003594">
    <property type="entry name" value="HATPase_dom"/>
</dbReference>
<dbReference type="Proteomes" id="UP000198866">
    <property type="component" value="Unassembled WGS sequence"/>
</dbReference>
<evidence type="ECO:0000256" key="5">
    <source>
        <dbReference type="ARBA" id="ARBA00022777"/>
    </source>
</evidence>
<dbReference type="Pfam" id="PF13185">
    <property type="entry name" value="GAF_2"/>
    <property type="match status" value="1"/>
</dbReference>
<dbReference type="EMBL" id="FNYE01000003">
    <property type="protein sequence ID" value="SEI62613.1"/>
    <property type="molecule type" value="Genomic_DNA"/>
</dbReference>
<dbReference type="Gene3D" id="3.30.450.40">
    <property type="match status" value="1"/>
</dbReference>
<evidence type="ECO:0000256" key="6">
    <source>
        <dbReference type="PROSITE-ProRule" id="PRU00169"/>
    </source>
</evidence>
<reference evidence="10" key="1">
    <citation type="submission" date="2016-10" db="EMBL/GenBank/DDBJ databases">
        <authorList>
            <person name="Varghese N."/>
            <person name="Submissions S."/>
        </authorList>
    </citation>
    <scope>NUCLEOTIDE SEQUENCE [LARGE SCALE GENOMIC DNA]</scope>
    <source>
        <strain evidence="10">LMG 26031</strain>
    </source>
</reference>
<keyword evidence="3 6" id="KW-0597">Phosphoprotein</keyword>
<feature type="modified residue" description="4-aspartylphosphate" evidence="6">
    <location>
        <position position="530"/>
    </location>
</feature>
<dbReference type="PANTHER" id="PTHR43547">
    <property type="entry name" value="TWO-COMPONENT HISTIDINE KINASE"/>
    <property type="match status" value="1"/>
</dbReference>
<dbReference type="STRING" id="667676.SAMN05192539_100356"/>
<dbReference type="InterPro" id="IPR005467">
    <property type="entry name" value="His_kinase_dom"/>
</dbReference>
<name>A0A1H6S3J2_9BURK</name>
<dbReference type="InterPro" id="IPR029016">
    <property type="entry name" value="GAF-like_dom_sf"/>
</dbReference>
<gene>
    <name evidence="9" type="ORF">SAMN05192539_100356</name>
</gene>
<dbReference type="PROSITE" id="PS50110">
    <property type="entry name" value="RESPONSE_REGULATORY"/>
    <property type="match status" value="1"/>
</dbReference>
<dbReference type="SMART" id="SM00448">
    <property type="entry name" value="REC"/>
    <property type="match status" value="1"/>
</dbReference>
<dbReference type="Pfam" id="PF00072">
    <property type="entry name" value="Response_reg"/>
    <property type="match status" value="1"/>
</dbReference>
<dbReference type="SUPFAM" id="SSF55781">
    <property type="entry name" value="GAF domain-like"/>
    <property type="match status" value="1"/>
</dbReference>
<dbReference type="GO" id="GO:0000155">
    <property type="term" value="F:phosphorelay sensor kinase activity"/>
    <property type="evidence" value="ECO:0007669"/>
    <property type="project" value="InterPro"/>
</dbReference>
<dbReference type="Gene3D" id="1.10.287.130">
    <property type="match status" value="1"/>
</dbReference>
<dbReference type="InterPro" id="IPR036890">
    <property type="entry name" value="HATPase_C_sf"/>
</dbReference>
<dbReference type="InterPro" id="IPR001789">
    <property type="entry name" value="Sig_transdc_resp-reg_receiver"/>
</dbReference>
<dbReference type="PANTHER" id="PTHR43547:SF2">
    <property type="entry name" value="HYBRID SIGNAL TRANSDUCTION HISTIDINE KINASE C"/>
    <property type="match status" value="1"/>
</dbReference>
<dbReference type="Gene3D" id="3.30.565.10">
    <property type="entry name" value="Histidine kinase-like ATPase, C-terminal domain"/>
    <property type="match status" value="1"/>
</dbReference>
<evidence type="ECO:0000256" key="1">
    <source>
        <dbReference type="ARBA" id="ARBA00000085"/>
    </source>
</evidence>
<dbReference type="PROSITE" id="PS50109">
    <property type="entry name" value="HIS_KIN"/>
    <property type="match status" value="1"/>
</dbReference>
<dbReference type="EC" id="2.7.13.3" evidence="2"/>
<organism evidence="9 10">
    <name type="scientific">Paraburkholderia diazotrophica</name>
    <dbReference type="NCBI Taxonomy" id="667676"/>
    <lineage>
        <taxon>Bacteria</taxon>
        <taxon>Pseudomonadati</taxon>
        <taxon>Pseudomonadota</taxon>
        <taxon>Betaproteobacteria</taxon>
        <taxon>Burkholderiales</taxon>
        <taxon>Burkholderiaceae</taxon>
        <taxon>Paraburkholderia</taxon>
    </lineage>
</organism>
<dbReference type="CDD" id="cd00082">
    <property type="entry name" value="HisKA"/>
    <property type="match status" value="1"/>
</dbReference>
<evidence type="ECO:0000313" key="9">
    <source>
        <dbReference type="EMBL" id="SEI62613.1"/>
    </source>
</evidence>
<dbReference type="InterPro" id="IPR003661">
    <property type="entry name" value="HisK_dim/P_dom"/>
</dbReference>
<dbReference type="Gene3D" id="3.40.50.2300">
    <property type="match status" value="1"/>
</dbReference>
<dbReference type="AlphaFoldDB" id="A0A1H6S3J2"/>
<dbReference type="PRINTS" id="PR00344">
    <property type="entry name" value="BCTRLSENSOR"/>
</dbReference>
<evidence type="ECO:0000256" key="4">
    <source>
        <dbReference type="ARBA" id="ARBA00022679"/>
    </source>
</evidence>
<keyword evidence="10" id="KW-1185">Reference proteome</keyword>
<evidence type="ECO:0000256" key="2">
    <source>
        <dbReference type="ARBA" id="ARBA00012438"/>
    </source>
</evidence>
<dbReference type="SUPFAM" id="SSF47384">
    <property type="entry name" value="Homodimeric domain of signal transducing histidine kinase"/>
    <property type="match status" value="1"/>
</dbReference>
<dbReference type="InterPro" id="IPR004358">
    <property type="entry name" value="Sig_transdc_His_kin-like_C"/>
</dbReference>
<dbReference type="SMART" id="SM00388">
    <property type="entry name" value="HisKA"/>
    <property type="match status" value="1"/>
</dbReference>
<dbReference type="SUPFAM" id="SSF55874">
    <property type="entry name" value="ATPase domain of HSP90 chaperone/DNA topoisomerase II/histidine kinase"/>
    <property type="match status" value="1"/>
</dbReference>
<evidence type="ECO:0000313" key="10">
    <source>
        <dbReference type="Proteomes" id="UP000198866"/>
    </source>
</evidence>
<dbReference type="SMART" id="SM00387">
    <property type="entry name" value="HATPase_c"/>
    <property type="match status" value="1"/>
</dbReference>
<evidence type="ECO:0000259" key="7">
    <source>
        <dbReference type="PROSITE" id="PS50109"/>
    </source>
</evidence>
<evidence type="ECO:0000259" key="8">
    <source>
        <dbReference type="PROSITE" id="PS50110"/>
    </source>
</evidence>
<evidence type="ECO:0000256" key="3">
    <source>
        <dbReference type="ARBA" id="ARBA00022553"/>
    </source>
</evidence>
<feature type="domain" description="Histidine kinase" evidence="7">
    <location>
        <begin position="234"/>
        <end position="462"/>
    </location>
</feature>
<comment type="catalytic activity">
    <reaction evidence="1">
        <text>ATP + protein L-histidine = ADP + protein N-phospho-L-histidine.</text>
        <dbReference type="EC" id="2.7.13.3"/>
    </reaction>
</comment>
<accession>A0A1H6S3J2</accession>
<keyword evidence="5 9" id="KW-0418">Kinase</keyword>
<dbReference type="SUPFAM" id="SSF52172">
    <property type="entry name" value="CheY-like"/>
    <property type="match status" value="1"/>
</dbReference>
<dbReference type="InterPro" id="IPR036097">
    <property type="entry name" value="HisK_dim/P_sf"/>
</dbReference>
<sequence>MDLTVANHYPSSTMSDGIENARRAGVLRTGDLSERPARAPDHAAEVRTLITVAGAQTGRRDTLLQAIADAALASCRAGSAGISLLESTSEGEAVFRWRAVAGACAGLEGQTTAWAECPCGVTLQLGAPQLFVDPQRYFTSLCEAGAMMTEGIITPIPARGADSKQLGAIWVASHDDHRFDREDVRLLGNLAVLAGAALTLLDAQQAAEAEAAAAQQARRALEDAASRRDEFIAMLGHELRNPMAPIDSSIAALKVLCAGEKPANEVLAIAQRQMRQLRTLVDDLLDAARLRHGKLAIKYSRTSLNEIVYDAVTALKHHIDARKHRLVIEGLDEPVYVRADHVRLSQVVGNLLSNAAKYTPAGGTLRLRVQVDTDSPAIDPERSGIVSIVIEDNGVGMSPEALAHVFELFAQSPSSMRRSEGGLGIGLAVVKRLVELHDGTIALDSLGVGRGTIVSLRLPILDREPGFAPDLPIMTSTAPSRILLVDDNADALDALHLLLELEGHNVIVARGGREAVRVAAKEMPEVGIIDIGMPEMDGFEVARTIRSNRNLAHMFLIALTGYSSESDKSRALAAGFDYHLTKPVSMERLADVLSHRDGRNISGLV</sequence>